<dbReference type="eggNOG" id="COG1353">
    <property type="taxonomic scope" value="Bacteria"/>
</dbReference>
<dbReference type="InterPro" id="IPR000160">
    <property type="entry name" value="GGDEF_dom"/>
</dbReference>
<evidence type="ECO:0000256" key="1">
    <source>
        <dbReference type="ARBA" id="ARBA00022741"/>
    </source>
</evidence>
<dbReference type="Gene3D" id="3.30.70.270">
    <property type="match status" value="1"/>
</dbReference>
<dbReference type="PROSITE" id="PS50887">
    <property type="entry name" value="GGDEF"/>
    <property type="match status" value="1"/>
</dbReference>
<dbReference type="GO" id="GO:0016787">
    <property type="term" value="F:hydrolase activity"/>
    <property type="evidence" value="ECO:0007669"/>
    <property type="project" value="UniProtKB-KW"/>
</dbReference>
<dbReference type="AlphaFoldDB" id="A7NFU4"/>
<name>A7NFU4_ROSCS</name>
<dbReference type="GO" id="GO:0000166">
    <property type="term" value="F:nucleotide binding"/>
    <property type="evidence" value="ECO:0007669"/>
    <property type="project" value="UniProtKB-KW"/>
</dbReference>
<keyword evidence="4" id="KW-0378">Hydrolase</keyword>
<dbReference type="KEGG" id="rca:Rcas_0192"/>
<keyword evidence="1" id="KW-0547">Nucleotide-binding</keyword>
<sequence>MMNADRFTFTRAIAACLVYGTGIDARSVEDVVRSALDNAPVAPSKAMLEELHTTVTTRLHDAGLPEEAQRVALVYGGATKIKGYVFESPALPEIRGASALLEWVNDHHLSAIWRETLGESLGESCIIYAGGGSLLAFAPVAKGAELAGRIEQAFTRQTLTANSVAVAATFSLLELRYGRRPLDFWADAFLDRWQNLHLRPELEAYYYAPLPGSAAANLSDDAIRTAVPGRALTVDDISAVRRFLNRKQFGELVTILATMFNRRRDERAYAGAPRVLPLYPMTPWAERCASSDVRPAEWRGTVADETRAYSEPSARKRYVGQLIKRDDDDQTRWYTSTFAWRAPDDLRNRSWETRWEAFLAKEGAATPYRCAMDQQPNVTPPRDLNEIGAASRPDRYIGIIYADGNNVGRLIATLSTPDDLHQTSAHLSTAATDAVFKALAQCLRPAEVRRKRQRAVVHPFEILTIGGDDLLLIVPGSRAFDVALAIASEFERSLAQNLPAPSDACASNAIHTRYIRETLVTREPYTPSVGLSAGVVVAQESAPIFFLRDLVEELLKRAKKLARSLTGQRYYGGAVDFMVLKSVTMVADTVETFRKAALHDESDRRLTARPYTWHEFAGLLETARALKRSRFPRSQLYRLRRVMETTPGVMTSSLEYLYTRVRQKDANTMLIEHIEQAWRQADAALRRPATHPWLLRAAGGHETIWSDLAEIYDMVSLPEGEDGQRTV</sequence>
<reference evidence="4 5" key="1">
    <citation type="submission" date="2007-08" db="EMBL/GenBank/DDBJ databases">
        <title>Complete sequence of Roseiflexus castenholzii DSM 13941.</title>
        <authorList>
            <consortium name="US DOE Joint Genome Institute"/>
            <person name="Copeland A."/>
            <person name="Lucas S."/>
            <person name="Lapidus A."/>
            <person name="Barry K."/>
            <person name="Glavina del Rio T."/>
            <person name="Dalin E."/>
            <person name="Tice H."/>
            <person name="Pitluck S."/>
            <person name="Thompson L.S."/>
            <person name="Brettin T."/>
            <person name="Bruce D."/>
            <person name="Detter J.C."/>
            <person name="Han C."/>
            <person name="Tapia R."/>
            <person name="Schmutz J."/>
            <person name="Larimer F."/>
            <person name="Land M."/>
            <person name="Hauser L."/>
            <person name="Kyrpides N."/>
            <person name="Mikhailova N."/>
            <person name="Bryant D.A."/>
            <person name="Hanada S."/>
            <person name="Tsukatani Y."/>
            <person name="Richardson P."/>
        </authorList>
    </citation>
    <scope>NUCLEOTIDE SEQUENCE [LARGE SCALE GENOMIC DNA]</scope>
    <source>
        <strain evidence="5">DSM 13941 / HLO8</strain>
    </source>
</reference>
<dbReference type="GO" id="GO:0051607">
    <property type="term" value="P:defense response to virus"/>
    <property type="evidence" value="ECO:0007669"/>
    <property type="project" value="UniProtKB-KW"/>
</dbReference>
<dbReference type="STRING" id="383372.Rcas_0192"/>
<accession>A7NFU4</accession>
<evidence type="ECO:0000313" key="5">
    <source>
        <dbReference type="Proteomes" id="UP000000263"/>
    </source>
</evidence>
<dbReference type="Pfam" id="PF22335">
    <property type="entry name" value="Cas10-Cmr2_palm2"/>
    <property type="match status" value="1"/>
</dbReference>
<feature type="domain" description="GGDEF" evidence="3">
    <location>
        <begin position="395"/>
        <end position="571"/>
    </location>
</feature>
<dbReference type="OrthoDB" id="138596at2"/>
<protein>
    <submittedName>
        <fullName evidence="4">Hydrolase of the HD superfamily (Permuted catalytic motifs)-like protein</fullName>
    </submittedName>
</protein>
<dbReference type="HOGENOM" id="CLU_364406_0_0_0"/>
<evidence type="ECO:0000313" key="4">
    <source>
        <dbReference type="EMBL" id="ABU56325.1"/>
    </source>
</evidence>
<evidence type="ECO:0000259" key="3">
    <source>
        <dbReference type="PROSITE" id="PS50887"/>
    </source>
</evidence>
<dbReference type="EMBL" id="CP000804">
    <property type="protein sequence ID" value="ABU56325.1"/>
    <property type="molecule type" value="Genomic_DNA"/>
</dbReference>
<keyword evidence="2" id="KW-0051">Antiviral defense</keyword>
<proteinExistence type="predicted"/>
<dbReference type="Proteomes" id="UP000000263">
    <property type="component" value="Chromosome"/>
</dbReference>
<gene>
    <name evidence="4" type="ordered locus">Rcas_0192</name>
</gene>
<dbReference type="InterPro" id="IPR043128">
    <property type="entry name" value="Rev_trsase/Diguanyl_cyclase"/>
</dbReference>
<evidence type="ECO:0000256" key="2">
    <source>
        <dbReference type="ARBA" id="ARBA00023118"/>
    </source>
</evidence>
<organism evidence="4 5">
    <name type="scientific">Roseiflexus castenholzii (strain DSM 13941 / HLO8)</name>
    <dbReference type="NCBI Taxonomy" id="383372"/>
    <lineage>
        <taxon>Bacteria</taxon>
        <taxon>Bacillati</taxon>
        <taxon>Chloroflexota</taxon>
        <taxon>Chloroflexia</taxon>
        <taxon>Chloroflexales</taxon>
        <taxon>Roseiflexineae</taxon>
        <taxon>Roseiflexaceae</taxon>
        <taxon>Roseiflexus</taxon>
    </lineage>
</organism>
<dbReference type="InterPro" id="IPR054767">
    <property type="entry name" value="Cas10-Cmr2_palm2"/>
</dbReference>
<keyword evidence="5" id="KW-1185">Reference proteome</keyword>
<dbReference type="RefSeq" id="WP_011997730.1">
    <property type="nucleotide sequence ID" value="NC_009767.1"/>
</dbReference>